<keyword evidence="1" id="KW-0472">Membrane</keyword>
<name>U1NI00_9EURY</name>
<feature type="transmembrane region" description="Helical" evidence="1">
    <location>
        <begin position="75"/>
        <end position="95"/>
    </location>
</feature>
<evidence type="ECO:0000256" key="1">
    <source>
        <dbReference type="SAM" id="Phobius"/>
    </source>
</evidence>
<proteinExistence type="predicted"/>
<evidence type="ECO:0000313" key="2">
    <source>
        <dbReference type="EMBL" id="ERG96810.1"/>
    </source>
</evidence>
<feature type="transmembrane region" description="Helical" evidence="1">
    <location>
        <begin position="36"/>
        <end position="55"/>
    </location>
</feature>
<organism evidence="2 3">
    <name type="scientific">Haloquadratum walsbyi J07HQW2</name>
    <dbReference type="NCBI Taxonomy" id="1238425"/>
    <lineage>
        <taxon>Archaea</taxon>
        <taxon>Methanobacteriati</taxon>
        <taxon>Methanobacteriota</taxon>
        <taxon>Stenosarchaea group</taxon>
        <taxon>Halobacteria</taxon>
        <taxon>Halobacteriales</taxon>
        <taxon>Haloferacaceae</taxon>
        <taxon>Haloquadratum</taxon>
    </lineage>
</organism>
<keyword evidence="1" id="KW-1133">Transmembrane helix</keyword>
<keyword evidence="1" id="KW-0812">Transmembrane</keyword>
<protein>
    <submittedName>
        <fullName evidence="2">Uncharacterized protein</fullName>
    </submittedName>
</protein>
<dbReference type="AlphaFoldDB" id="U1NI00"/>
<dbReference type="EMBL" id="KE356561">
    <property type="protein sequence ID" value="ERG96810.1"/>
    <property type="molecule type" value="Genomic_DNA"/>
</dbReference>
<reference evidence="2 3" key="1">
    <citation type="journal article" date="2013" name="PLoS ONE">
        <title>Assembly-driven community genomics of a hypersaline microbial ecosystem.</title>
        <authorList>
            <person name="Podell S."/>
            <person name="Ugalde J.A."/>
            <person name="Narasingarao P."/>
            <person name="Banfield J.F."/>
            <person name="Heidelberg K.B."/>
            <person name="Allen E.E."/>
        </authorList>
    </citation>
    <scope>NUCLEOTIDE SEQUENCE [LARGE SCALE GENOMIC DNA]</scope>
    <source>
        <strain evidence="3">J07HQW2</strain>
    </source>
</reference>
<dbReference type="STRING" id="1238425.J07HQW2_03294"/>
<accession>U1NI00</accession>
<evidence type="ECO:0000313" key="3">
    <source>
        <dbReference type="Proteomes" id="UP000030710"/>
    </source>
</evidence>
<sequence length="134" mass="14297">MLHKHLTSDVATSVDRFPAVGFIHTRNRVGFRLDTAVIAFAVAGQIVSIVVGAVPRVEGFSELLQNTLTGLTVQSVVLVVGLQLVFEVSVIGIGIGDFTCLIPHFAGVVFSDIPKLAGTPPVPVLVEHLLYLRL</sequence>
<dbReference type="Proteomes" id="UP000030710">
    <property type="component" value="Unassembled WGS sequence"/>
</dbReference>
<gene>
    <name evidence="2" type="ORF">J07HQW2_03294</name>
</gene>
<dbReference type="HOGENOM" id="CLU_1891382_0_0_2"/>